<dbReference type="GO" id="GO:0051156">
    <property type="term" value="P:glucose 6-phosphate metabolic process"/>
    <property type="evidence" value="ECO:0007669"/>
    <property type="project" value="TreeGrafter"/>
</dbReference>
<evidence type="ECO:0000256" key="2">
    <source>
        <dbReference type="ARBA" id="ARBA00006604"/>
    </source>
</evidence>
<dbReference type="Gene3D" id="1.10.1390.10">
    <property type="match status" value="1"/>
</dbReference>
<dbReference type="Proteomes" id="UP001301350">
    <property type="component" value="Unassembled WGS sequence"/>
</dbReference>
<dbReference type="InterPro" id="IPR035482">
    <property type="entry name" value="SIS_PGI_2"/>
</dbReference>
<accession>A0AAV9IR20</accession>
<keyword evidence="4 8" id="KW-0312">Gluconeogenesis</keyword>
<sequence length="571" mass="63353">MSSSASLPRSHLPESWTALQRHADETIRRLHLSQLLQDAERCAAFRVQYRDLLLDYSRQRATPETLTLLLQLAEEMRLEQKVHAMFRGERINVTEDRSVMHVALRAPRDANDHLPPTAHIPVEALQEVHRVLDAIHHFSEQVRGGRDWLGATGQPLTDVVSIGIGGSYLGPEFVYEALRNDAQAAQAARGRRLRFLANVDPVDVTRALDGLRPETTLVVVVSKTFTTAETMLNARTLKQWIVGALGERAVAQHMVAVSTNTEAVAAFGIDPQRGMFGFWDWVGGRYSVCSAVGLVPLSLHYGFAVMQQFLAGAHAMDVHFVGERDGRRNLPVLYGLWGVWNATFLGYPTRALLPYSQALLKLAPHIQQVDMESNGKRVRLDGRDLWTADATGVVNFGEPGTNGQHSFYQLMHQGRVVPADFIGFRRSQTPRTVPGYPVSNHDELMSNFFAQPDALAVGKSAEQLRAEGVPESLIPHKVFAGNRPSSSLLCTVLDAFTLGGLLALFEHRTCVEGFIWGLNSFDQWGVELGKVLAKRVRQELQQRRDKSGDAVSAAFNASTRALLQSYLEKDV</sequence>
<keyword evidence="5 8" id="KW-0324">Glycolysis</keyword>
<dbReference type="PRINTS" id="PR00662">
    <property type="entry name" value="G6PISOMERASE"/>
</dbReference>
<evidence type="ECO:0000256" key="5">
    <source>
        <dbReference type="ARBA" id="ARBA00023152"/>
    </source>
</evidence>
<dbReference type="GO" id="GO:0048029">
    <property type="term" value="F:monosaccharide binding"/>
    <property type="evidence" value="ECO:0007669"/>
    <property type="project" value="TreeGrafter"/>
</dbReference>
<dbReference type="Pfam" id="PF00342">
    <property type="entry name" value="PGI"/>
    <property type="match status" value="1"/>
</dbReference>
<dbReference type="PANTHER" id="PTHR11469">
    <property type="entry name" value="GLUCOSE-6-PHOSPHATE ISOMERASE"/>
    <property type="match status" value="1"/>
</dbReference>
<dbReference type="NCBIfam" id="NF001211">
    <property type="entry name" value="PRK00179.1"/>
    <property type="match status" value="1"/>
</dbReference>
<proteinExistence type="inferred from homology"/>
<evidence type="ECO:0000256" key="1">
    <source>
        <dbReference type="ARBA" id="ARBA00004926"/>
    </source>
</evidence>
<dbReference type="HAMAP" id="MF_00473">
    <property type="entry name" value="G6P_isomerase"/>
    <property type="match status" value="1"/>
</dbReference>
<dbReference type="InterPro" id="IPR001672">
    <property type="entry name" value="G6P_Isomerase"/>
</dbReference>
<dbReference type="EMBL" id="JANCYW010000002">
    <property type="protein sequence ID" value="KAK4534755.1"/>
    <property type="molecule type" value="Genomic_DNA"/>
</dbReference>
<comment type="pathway">
    <text evidence="1 8">Carbohydrate degradation; glycolysis; D-glyceraldehyde 3-phosphate and glycerone phosphate from D-glucose: step 2/4.</text>
</comment>
<protein>
    <recommendedName>
        <fullName evidence="3 8">Glucose-6-phosphate isomerase</fullName>
        <ecNumber evidence="3 8">5.3.1.9</ecNumber>
    </recommendedName>
</protein>
<dbReference type="CDD" id="cd05015">
    <property type="entry name" value="SIS_PGI_1"/>
    <property type="match status" value="1"/>
</dbReference>
<dbReference type="EC" id="5.3.1.9" evidence="3 8"/>
<evidence type="ECO:0000256" key="8">
    <source>
        <dbReference type="RuleBase" id="RU000612"/>
    </source>
</evidence>
<name>A0AAV9IR20_CYACA</name>
<comment type="caution">
    <text evidence="9">The sequence shown here is derived from an EMBL/GenBank/DDBJ whole genome shotgun (WGS) entry which is preliminary data.</text>
</comment>
<dbReference type="GO" id="GO:0006096">
    <property type="term" value="P:glycolytic process"/>
    <property type="evidence" value="ECO:0007669"/>
    <property type="project" value="UniProtKB-KW"/>
</dbReference>
<keyword evidence="10" id="KW-1185">Reference proteome</keyword>
<dbReference type="InterPro" id="IPR046348">
    <property type="entry name" value="SIS_dom_sf"/>
</dbReference>
<dbReference type="PROSITE" id="PS00765">
    <property type="entry name" value="P_GLUCOSE_ISOMERASE_1"/>
    <property type="match status" value="1"/>
</dbReference>
<comment type="catalytic activity">
    <reaction evidence="7 8">
        <text>alpha-D-glucose 6-phosphate = beta-D-fructose 6-phosphate</text>
        <dbReference type="Rhea" id="RHEA:11816"/>
        <dbReference type="ChEBI" id="CHEBI:57634"/>
        <dbReference type="ChEBI" id="CHEBI:58225"/>
        <dbReference type="EC" id="5.3.1.9"/>
    </reaction>
</comment>
<evidence type="ECO:0000313" key="10">
    <source>
        <dbReference type="Proteomes" id="UP001301350"/>
    </source>
</evidence>
<dbReference type="CDD" id="cd05016">
    <property type="entry name" value="SIS_PGI_2"/>
    <property type="match status" value="1"/>
</dbReference>
<dbReference type="PROSITE" id="PS51463">
    <property type="entry name" value="P_GLUCOSE_ISOMERASE_3"/>
    <property type="match status" value="1"/>
</dbReference>
<dbReference type="AlphaFoldDB" id="A0AAV9IR20"/>
<dbReference type="GO" id="GO:0005829">
    <property type="term" value="C:cytosol"/>
    <property type="evidence" value="ECO:0007669"/>
    <property type="project" value="TreeGrafter"/>
</dbReference>
<dbReference type="Gene3D" id="3.40.50.10490">
    <property type="entry name" value="Glucose-6-phosphate isomerase like protein, domain 1"/>
    <property type="match status" value="2"/>
</dbReference>
<dbReference type="InterPro" id="IPR035476">
    <property type="entry name" value="SIS_PGI_1"/>
</dbReference>
<evidence type="ECO:0000256" key="4">
    <source>
        <dbReference type="ARBA" id="ARBA00022432"/>
    </source>
</evidence>
<reference evidence="9 10" key="1">
    <citation type="submission" date="2022-07" db="EMBL/GenBank/DDBJ databases">
        <title>Genome-wide signatures of adaptation to extreme environments.</title>
        <authorList>
            <person name="Cho C.H."/>
            <person name="Yoon H.S."/>
        </authorList>
    </citation>
    <scope>NUCLEOTIDE SEQUENCE [LARGE SCALE GENOMIC DNA]</scope>
    <source>
        <strain evidence="9 10">DBV 063 E5</strain>
    </source>
</reference>
<dbReference type="PROSITE" id="PS00174">
    <property type="entry name" value="P_GLUCOSE_ISOMERASE_2"/>
    <property type="match status" value="1"/>
</dbReference>
<dbReference type="InterPro" id="IPR018189">
    <property type="entry name" value="Phosphoglucose_isomerase_CS"/>
</dbReference>
<dbReference type="GO" id="GO:0006094">
    <property type="term" value="P:gluconeogenesis"/>
    <property type="evidence" value="ECO:0007669"/>
    <property type="project" value="UniProtKB-KW"/>
</dbReference>
<comment type="similarity">
    <text evidence="2 8">Belongs to the GPI family.</text>
</comment>
<dbReference type="GO" id="GO:0097367">
    <property type="term" value="F:carbohydrate derivative binding"/>
    <property type="evidence" value="ECO:0007669"/>
    <property type="project" value="InterPro"/>
</dbReference>
<evidence type="ECO:0000256" key="3">
    <source>
        <dbReference type="ARBA" id="ARBA00011952"/>
    </source>
</evidence>
<dbReference type="PANTHER" id="PTHR11469:SF1">
    <property type="entry name" value="GLUCOSE-6-PHOSPHATE ISOMERASE"/>
    <property type="match status" value="1"/>
</dbReference>
<dbReference type="GO" id="GO:0004347">
    <property type="term" value="F:glucose-6-phosphate isomerase activity"/>
    <property type="evidence" value="ECO:0007669"/>
    <property type="project" value="UniProtKB-EC"/>
</dbReference>
<gene>
    <name evidence="9" type="ORF">CDCA_CDCA02G0780</name>
</gene>
<keyword evidence="6 8" id="KW-0413">Isomerase</keyword>
<evidence type="ECO:0000256" key="6">
    <source>
        <dbReference type="ARBA" id="ARBA00023235"/>
    </source>
</evidence>
<dbReference type="SUPFAM" id="SSF53697">
    <property type="entry name" value="SIS domain"/>
    <property type="match status" value="1"/>
</dbReference>
<dbReference type="InterPro" id="IPR023096">
    <property type="entry name" value="G6P_Isomerase_C"/>
</dbReference>
<evidence type="ECO:0000256" key="7">
    <source>
        <dbReference type="ARBA" id="ARBA00029321"/>
    </source>
</evidence>
<evidence type="ECO:0000313" key="9">
    <source>
        <dbReference type="EMBL" id="KAK4534755.1"/>
    </source>
</evidence>
<organism evidence="9 10">
    <name type="scientific">Cyanidium caldarium</name>
    <name type="common">Red alga</name>
    <dbReference type="NCBI Taxonomy" id="2771"/>
    <lineage>
        <taxon>Eukaryota</taxon>
        <taxon>Rhodophyta</taxon>
        <taxon>Bangiophyceae</taxon>
        <taxon>Cyanidiales</taxon>
        <taxon>Cyanidiaceae</taxon>
        <taxon>Cyanidium</taxon>
    </lineage>
</organism>